<sequence length="94" mass="11160">MKYFDRMMKIKEKWVGFYTSRIMHFNATTTQRVEGAHSAMKRAIEASGSLTKSFNSLDRWLRLHYEELSLQYENESVNADPLLTLNDKNRLNHF</sequence>
<keyword evidence="2" id="KW-1185">Reference proteome</keyword>
<gene>
    <name evidence="1" type="ORF">C2G38_2102094</name>
</gene>
<dbReference type="Proteomes" id="UP000266673">
    <property type="component" value="Unassembled WGS sequence"/>
</dbReference>
<name>A0A397UTF3_9GLOM</name>
<proteinExistence type="predicted"/>
<dbReference type="EMBL" id="QKWP01001072">
    <property type="protein sequence ID" value="RIB12009.1"/>
    <property type="molecule type" value="Genomic_DNA"/>
</dbReference>
<reference evidence="1 2" key="1">
    <citation type="submission" date="2018-06" db="EMBL/GenBank/DDBJ databases">
        <title>Comparative genomics reveals the genomic features of Rhizophagus irregularis, R. cerebriforme, R. diaphanum and Gigaspora rosea, and their symbiotic lifestyle signature.</title>
        <authorList>
            <person name="Morin E."/>
            <person name="San Clemente H."/>
            <person name="Chen E.C.H."/>
            <person name="De La Providencia I."/>
            <person name="Hainaut M."/>
            <person name="Kuo A."/>
            <person name="Kohler A."/>
            <person name="Murat C."/>
            <person name="Tang N."/>
            <person name="Roy S."/>
            <person name="Loubradou J."/>
            <person name="Henrissat B."/>
            <person name="Grigoriev I.V."/>
            <person name="Corradi N."/>
            <person name="Roux C."/>
            <person name="Martin F.M."/>
        </authorList>
    </citation>
    <scope>NUCLEOTIDE SEQUENCE [LARGE SCALE GENOMIC DNA]</scope>
    <source>
        <strain evidence="1 2">DAOM 194757</strain>
    </source>
</reference>
<comment type="caution">
    <text evidence="1">The sequence shown here is derived from an EMBL/GenBank/DDBJ whole genome shotgun (WGS) entry which is preliminary data.</text>
</comment>
<protein>
    <submittedName>
        <fullName evidence="1">Uncharacterized protein</fullName>
    </submittedName>
</protein>
<dbReference type="AlphaFoldDB" id="A0A397UTF3"/>
<dbReference type="STRING" id="44941.A0A397UTF3"/>
<dbReference type="OrthoDB" id="2404523at2759"/>
<organism evidence="1 2">
    <name type="scientific">Gigaspora rosea</name>
    <dbReference type="NCBI Taxonomy" id="44941"/>
    <lineage>
        <taxon>Eukaryota</taxon>
        <taxon>Fungi</taxon>
        <taxon>Fungi incertae sedis</taxon>
        <taxon>Mucoromycota</taxon>
        <taxon>Glomeromycotina</taxon>
        <taxon>Glomeromycetes</taxon>
        <taxon>Diversisporales</taxon>
        <taxon>Gigasporaceae</taxon>
        <taxon>Gigaspora</taxon>
    </lineage>
</organism>
<evidence type="ECO:0000313" key="1">
    <source>
        <dbReference type="EMBL" id="RIB12009.1"/>
    </source>
</evidence>
<accession>A0A397UTF3</accession>
<evidence type="ECO:0000313" key="2">
    <source>
        <dbReference type="Proteomes" id="UP000266673"/>
    </source>
</evidence>